<dbReference type="InParanoid" id="A0A317ZHZ0"/>
<dbReference type="PANTHER" id="PTHR19328">
    <property type="entry name" value="HEDGEHOG-INTERACTING PROTEIN"/>
    <property type="match status" value="1"/>
</dbReference>
<dbReference type="Gene3D" id="2.120.10.30">
    <property type="entry name" value="TolB, C-terminal domain"/>
    <property type="match status" value="1"/>
</dbReference>
<dbReference type="AlphaFoldDB" id="A0A317ZHZ0"/>
<evidence type="ECO:0000313" key="4">
    <source>
        <dbReference type="Proteomes" id="UP000247099"/>
    </source>
</evidence>
<accession>A0A317ZHZ0</accession>
<gene>
    <name evidence="3" type="ORF">DDZ13_03820</name>
</gene>
<organism evidence="3 4">
    <name type="scientific">Coraliomargarita sinensis</name>
    <dbReference type="NCBI Taxonomy" id="2174842"/>
    <lineage>
        <taxon>Bacteria</taxon>
        <taxon>Pseudomonadati</taxon>
        <taxon>Verrucomicrobiota</taxon>
        <taxon>Opitutia</taxon>
        <taxon>Puniceicoccales</taxon>
        <taxon>Coraliomargaritaceae</taxon>
        <taxon>Coraliomargarita</taxon>
    </lineage>
</organism>
<dbReference type="InterPro" id="IPR011042">
    <property type="entry name" value="6-blade_b-propeller_TolB-like"/>
</dbReference>
<dbReference type="InterPro" id="IPR012938">
    <property type="entry name" value="Glc/Sorbosone_DH"/>
</dbReference>
<keyword evidence="1" id="KW-1133">Transmembrane helix</keyword>
<evidence type="ECO:0000259" key="2">
    <source>
        <dbReference type="Pfam" id="PF07995"/>
    </source>
</evidence>
<keyword evidence="4" id="KW-1185">Reference proteome</keyword>
<name>A0A317ZHZ0_9BACT</name>
<dbReference type="Proteomes" id="UP000247099">
    <property type="component" value="Unassembled WGS sequence"/>
</dbReference>
<sequence length="426" mass="46472">MVNGTSRLKLVLWMLILLGLIVGCSLWLRKPAWETDGSVAVTDHRELPNRKAATTVIVSGLDAPWGFDWLPNGDILLSERFGSLRIIRDGELDPQPIGGIPEIYISGQGGLLDVIVHPRFDENQLIYLSYSAGSDAANRLQVLRAELRDGELANAEVIFKVVNPKSGGQHFGSRFAWLPDETLLFSVGDGGNPPAEYGNALIREQAQSLDEHFGKILRIHDDGAIPSDNPYVDAPGVLPEIWSLGHRNVQGLTYDSIHQRVLASEHGSQGGDELNAIHSGANYGWPRTTYAREYDLTSTLITPHQALPDFREPEVVWTPSIAPSGLVAYTGSRYENAVGDVFLAAMLLRANKTILAYIPSPAGAILRLKADETGGFPAQEKIRIGAVRVRDIGQGPDGFLYVLTDTTDFPAEPGMQAGTLLRINRL</sequence>
<dbReference type="InterPro" id="IPR011041">
    <property type="entry name" value="Quinoprot_gluc/sorb_DH_b-prop"/>
</dbReference>
<comment type="caution">
    <text evidence="3">The sequence shown here is derived from an EMBL/GenBank/DDBJ whole genome shotgun (WGS) entry which is preliminary data.</text>
</comment>
<dbReference type="SUPFAM" id="SSF50952">
    <property type="entry name" value="Soluble quinoprotein glucose dehydrogenase"/>
    <property type="match status" value="1"/>
</dbReference>
<proteinExistence type="predicted"/>
<dbReference type="EMBL" id="QHJQ01000002">
    <property type="protein sequence ID" value="PXA05100.1"/>
    <property type="molecule type" value="Genomic_DNA"/>
</dbReference>
<dbReference type="PANTHER" id="PTHR19328:SF75">
    <property type="entry name" value="ALDOSE SUGAR DEHYDROGENASE YLII"/>
    <property type="match status" value="1"/>
</dbReference>
<dbReference type="OrthoDB" id="9770043at2"/>
<dbReference type="PROSITE" id="PS51257">
    <property type="entry name" value="PROKAR_LIPOPROTEIN"/>
    <property type="match status" value="1"/>
</dbReference>
<evidence type="ECO:0000256" key="1">
    <source>
        <dbReference type="SAM" id="Phobius"/>
    </source>
</evidence>
<reference evidence="3 4" key="1">
    <citation type="submission" date="2018-05" db="EMBL/GenBank/DDBJ databases">
        <title>Coraliomargarita sinensis sp. nov., isolated from a marine solar saltern.</title>
        <authorList>
            <person name="Zhou L.Y."/>
        </authorList>
    </citation>
    <scope>NUCLEOTIDE SEQUENCE [LARGE SCALE GENOMIC DNA]</scope>
    <source>
        <strain evidence="3 4">WN38</strain>
    </source>
</reference>
<keyword evidence="1" id="KW-0472">Membrane</keyword>
<feature type="transmembrane region" description="Helical" evidence="1">
    <location>
        <begin position="10"/>
        <end position="28"/>
    </location>
</feature>
<evidence type="ECO:0000313" key="3">
    <source>
        <dbReference type="EMBL" id="PXA05100.1"/>
    </source>
</evidence>
<protein>
    <recommendedName>
        <fullName evidence="2">Glucose/Sorbosone dehydrogenase domain-containing protein</fullName>
    </recommendedName>
</protein>
<keyword evidence="1" id="KW-0812">Transmembrane</keyword>
<dbReference type="Pfam" id="PF07995">
    <property type="entry name" value="GSDH"/>
    <property type="match status" value="1"/>
</dbReference>
<feature type="domain" description="Glucose/Sorbosone dehydrogenase" evidence="2">
    <location>
        <begin position="61"/>
        <end position="407"/>
    </location>
</feature>